<evidence type="ECO:0000313" key="3">
    <source>
        <dbReference type="Proteomes" id="UP000789508"/>
    </source>
</evidence>
<dbReference type="Proteomes" id="UP000789508">
    <property type="component" value="Unassembled WGS sequence"/>
</dbReference>
<proteinExistence type="predicted"/>
<dbReference type="Pfam" id="PF14539">
    <property type="entry name" value="DUF4442"/>
    <property type="match status" value="1"/>
</dbReference>
<dbReference type="InterPro" id="IPR027961">
    <property type="entry name" value="DUF4442"/>
</dbReference>
<evidence type="ECO:0000256" key="1">
    <source>
        <dbReference type="SAM" id="Phobius"/>
    </source>
</evidence>
<dbReference type="SUPFAM" id="SSF54637">
    <property type="entry name" value="Thioesterase/thiol ester dehydrase-isomerase"/>
    <property type="match status" value="1"/>
</dbReference>
<reference evidence="2" key="1">
    <citation type="submission" date="2021-06" db="EMBL/GenBank/DDBJ databases">
        <authorList>
            <person name="Kallberg Y."/>
            <person name="Tangrot J."/>
            <person name="Rosling A."/>
        </authorList>
    </citation>
    <scope>NUCLEOTIDE SEQUENCE</scope>
    <source>
        <strain evidence="2">FL130A</strain>
    </source>
</reference>
<sequence length="177" mass="19569">MVLLYIIGFIVIVLAILIAASSKFSEKAIRDPLEIWRTLARAGRLRSLGFTFLLGYVIPYTRGLNLRVTTLEKGLCSAVLKEERRIHNPLRSIHVSALCTFAETIAGLAVITQLSKKDHVVVARINCEAGLITGTCSFNPGFMSGKVEKETEVILRDATLETVAKVTVYWSIECKSE</sequence>
<dbReference type="OrthoDB" id="10255641at2759"/>
<evidence type="ECO:0000313" key="2">
    <source>
        <dbReference type="EMBL" id="CAG8719526.1"/>
    </source>
</evidence>
<gene>
    <name evidence="2" type="ORF">ALEPTO_LOCUS12215</name>
</gene>
<protein>
    <submittedName>
        <fullName evidence="2">13385_t:CDS:1</fullName>
    </submittedName>
</protein>
<comment type="caution">
    <text evidence="2">The sequence shown here is derived from an EMBL/GenBank/DDBJ whole genome shotgun (WGS) entry which is preliminary data.</text>
</comment>
<keyword evidence="3" id="KW-1185">Reference proteome</keyword>
<feature type="transmembrane region" description="Helical" evidence="1">
    <location>
        <begin position="6"/>
        <end position="24"/>
    </location>
</feature>
<dbReference type="InterPro" id="IPR029069">
    <property type="entry name" value="HotDog_dom_sf"/>
</dbReference>
<keyword evidence="1" id="KW-0472">Membrane</keyword>
<dbReference type="AlphaFoldDB" id="A0A9N9I4C9"/>
<keyword evidence="1" id="KW-1133">Transmembrane helix</keyword>
<dbReference type="EMBL" id="CAJVPS010025632">
    <property type="protein sequence ID" value="CAG8719526.1"/>
    <property type="molecule type" value="Genomic_DNA"/>
</dbReference>
<accession>A0A9N9I4C9</accession>
<dbReference type="Gene3D" id="3.10.129.10">
    <property type="entry name" value="Hotdog Thioesterase"/>
    <property type="match status" value="1"/>
</dbReference>
<keyword evidence="1" id="KW-0812">Transmembrane</keyword>
<name>A0A9N9I4C9_9GLOM</name>
<organism evidence="2 3">
    <name type="scientific">Ambispora leptoticha</name>
    <dbReference type="NCBI Taxonomy" id="144679"/>
    <lineage>
        <taxon>Eukaryota</taxon>
        <taxon>Fungi</taxon>
        <taxon>Fungi incertae sedis</taxon>
        <taxon>Mucoromycota</taxon>
        <taxon>Glomeromycotina</taxon>
        <taxon>Glomeromycetes</taxon>
        <taxon>Archaeosporales</taxon>
        <taxon>Ambisporaceae</taxon>
        <taxon>Ambispora</taxon>
    </lineage>
</organism>